<dbReference type="RefSeq" id="WP_038185455.1">
    <property type="nucleotide sequence ID" value="NZ_ASQA01000028.1"/>
</dbReference>
<organism evidence="1 2">
    <name type="scientific">Viridibacillus arenosi FSL R5-213</name>
    <dbReference type="NCBI Taxonomy" id="1227360"/>
    <lineage>
        <taxon>Bacteria</taxon>
        <taxon>Bacillati</taxon>
        <taxon>Bacillota</taxon>
        <taxon>Bacilli</taxon>
        <taxon>Bacillales</taxon>
        <taxon>Caryophanaceae</taxon>
        <taxon>Viridibacillus</taxon>
    </lineage>
</organism>
<dbReference type="EMBL" id="ASQA01000028">
    <property type="protein sequence ID" value="ETT84175.1"/>
    <property type="molecule type" value="Genomic_DNA"/>
</dbReference>
<keyword evidence="2" id="KW-1185">Reference proteome</keyword>
<accession>W4EUF4</accession>
<sequence length="126" mass="14279">MDFEFTGLEELRNRLTGMANTKVIEEKALTEAGEYLRDKLESNVYSHGLKKRSGKSERSFKISSKVINGAIEVGLSNQNSDAFYLFFHEFGTSKMPARPVVRPTFEQEKSNVERKMAEVVGRELGL</sequence>
<gene>
    <name evidence="1" type="ORF">C176_12443</name>
</gene>
<dbReference type="NCBIfam" id="TIGR01725">
    <property type="entry name" value="phge_HK97_gp10"/>
    <property type="match status" value="1"/>
</dbReference>
<reference evidence="1 2" key="1">
    <citation type="journal article" date="2014" name="BMC Genomics">
        <title>Genomic comparison of sporeforming bacilli isolated from milk.</title>
        <authorList>
            <person name="Moreno Switt A.I."/>
            <person name="Andrus A.D."/>
            <person name="Ranieri M.L."/>
            <person name="Orsi R.H."/>
            <person name="Ivy R."/>
            <person name="den Bakker H.C."/>
            <person name="Martin N.H."/>
            <person name="Wiedmann M."/>
            <person name="Boor K.J."/>
        </authorList>
    </citation>
    <scope>NUCLEOTIDE SEQUENCE [LARGE SCALE GENOMIC DNA]</scope>
    <source>
        <strain evidence="1 2">FSL R5-213</strain>
    </source>
</reference>
<protein>
    <submittedName>
        <fullName evidence="1">Phage protein, HK97 gp10 family</fullName>
    </submittedName>
</protein>
<proteinExistence type="predicted"/>
<evidence type="ECO:0000313" key="1">
    <source>
        <dbReference type="EMBL" id="ETT84175.1"/>
    </source>
</evidence>
<dbReference type="Proteomes" id="UP000019062">
    <property type="component" value="Unassembled WGS sequence"/>
</dbReference>
<dbReference type="eggNOG" id="ENOG5032WQ1">
    <property type="taxonomic scope" value="Bacteria"/>
</dbReference>
<dbReference type="AlphaFoldDB" id="W4EUF4"/>
<comment type="caution">
    <text evidence="1">The sequence shown here is derived from an EMBL/GenBank/DDBJ whole genome shotgun (WGS) entry which is preliminary data.</text>
</comment>
<name>W4EUF4_9BACL</name>
<dbReference type="InterPro" id="IPR010064">
    <property type="entry name" value="HK97-gp10_tail"/>
</dbReference>
<evidence type="ECO:0000313" key="2">
    <source>
        <dbReference type="Proteomes" id="UP000019062"/>
    </source>
</evidence>